<dbReference type="WBParaSite" id="SSLN_0000029201-mRNA-1">
    <property type="protein sequence ID" value="SSLN_0000029201-mRNA-1"/>
    <property type="gene ID" value="SSLN_0000029201"/>
</dbReference>
<name>A0A183S7S7_SCHSO</name>
<dbReference type="Gene3D" id="3.30.420.10">
    <property type="entry name" value="Ribonuclease H-like superfamily/Ribonuclease H"/>
    <property type="match status" value="1"/>
</dbReference>
<dbReference type="SUPFAM" id="SSF53098">
    <property type="entry name" value="Ribonuclease H-like"/>
    <property type="match status" value="1"/>
</dbReference>
<gene>
    <name evidence="1" type="ORF">SSLN_LOCUS275</name>
</gene>
<dbReference type="InterPro" id="IPR036397">
    <property type="entry name" value="RNaseH_sf"/>
</dbReference>
<dbReference type="STRING" id="70667.A0A183S7S7"/>
<evidence type="ECO:0000313" key="2">
    <source>
        <dbReference type="Proteomes" id="UP000275846"/>
    </source>
</evidence>
<sequence length="169" mass="19254">MNTPNCYHVCNVRKTRTTSYHPEGNGLVERTNCTIYDILLAFTKNGHQHEWDAHLPFYLLAYRGTTHSSTGFTPHYLWTGRDFRLPADLRYPLLSPDQTTPQIFATKLHEVIRSAHNAARVTLGNASLHQKQHFDRHTAGNAFQIGDLVMQYYPIPPCCTSAKVHYPCG</sequence>
<dbReference type="OrthoDB" id="10062030at2759"/>
<evidence type="ECO:0000313" key="3">
    <source>
        <dbReference type="WBParaSite" id="SSLN_0000029201-mRNA-1"/>
    </source>
</evidence>
<dbReference type="GO" id="GO:0003676">
    <property type="term" value="F:nucleic acid binding"/>
    <property type="evidence" value="ECO:0007669"/>
    <property type="project" value="InterPro"/>
</dbReference>
<protein>
    <submittedName>
        <fullName evidence="3">Integrase catalytic domain-containing protein</fullName>
    </submittedName>
</protein>
<dbReference type="PANTHER" id="PTHR37984:SF15">
    <property type="entry name" value="INTEGRASE CATALYTIC DOMAIN-CONTAINING PROTEIN"/>
    <property type="match status" value="1"/>
</dbReference>
<keyword evidence="2" id="KW-1185">Reference proteome</keyword>
<dbReference type="AlphaFoldDB" id="A0A183S7S7"/>
<proteinExistence type="predicted"/>
<dbReference type="Proteomes" id="UP000275846">
    <property type="component" value="Unassembled WGS sequence"/>
</dbReference>
<organism evidence="3">
    <name type="scientific">Schistocephalus solidus</name>
    <name type="common">Tapeworm</name>
    <dbReference type="NCBI Taxonomy" id="70667"/>
    <lineage>
        <taxon>Eukaryota</taxon>
        <taxon>Metazoa</taxon>
        <taxon>Spiralia</taxon>
        <taxon>Lophotrochozoa</taxon>
        <taxon>Platyhelminthes</taxon>
        <taxon>Cestoda</taxon>
        <taxon>Eucestoda</taxon>
        <taxon>Diphyllobothriidea</taxon>
        <taxon>Diphyllobothriidae</taxon>
        <taxon>Schistocephalus</taxon>
    </lineage>
</organism>
<evidence type="ECO:0000313" key="1">
    <source>
        <dbReference type="EMBL" id="VDL85350.1"/>
    </source>
</evidence>
<dbReference type="PANTHER" id="PTHR37984">
    <property type="entry name" value="PROTEIN CBG26694"/>
    <property type="match status" value="1"/>
</dbReference>
<dbReference type="InterPro" id="IPR012337">
    <property type="entry name" value="RNaseH-like_sf"/>
</dbReference>
<reference evidence="1 2" key="2">
    <citation type="submission" date="2018-11" db="EMBL/GenBank/DDBJ databases">
        <authorList>
            <consortium name="Pathogen Informatics"/>
        </authorList>
    </citation>
    <scope>NUCLEOTIDE SEQUENCE [LARGE SCALE GENOMIC DNA]</scope>
    <source>
        <strain evidence="1 2">NST_G2</strain>
    </source>
</reference>
<reference evidence="3" key="1">
    <citation type="submission" date="2016-06" db="UniProtKB">
        <authorList>
            <consortium name="WormBaseParasite"/>
        </authorList>
    </citation>
    <scope>IDENTIFICATION</scope>
</reference>
<dbReference type="InterPro" id="IPR050951">
    <property type="entry name" value="Retrovirus_Pol_polyprotein"/>
</dbReference>
<dbReference type="EMBL" id="UYSU01000169">
    <property type="protein sequence ID" value="VDL85350.1"/>
    <property type="molecule type" value="Genomic_DNA"/>
</dbReference>
<accession>A0A183S7S7</accession>